<dbReference type="OrthoDB" id="564897at2"/>
<evidence type="ECO:0000313" key="7">
    <source>
        <dbReference type="EMBL" id="TDQ51294.1"/>
    </source>
</evidence>
<dbReference type="GO" id="GO:0051213">
    <property type="term" value="F:dioxygenase activity"/>
    <property type="evidence" value="ECO:0007669"/>
    <property type="project" value="UniProtKB-KW"/>
</dbReference>
<evidence type="ECO:0000259" key="6">
    <source>
        <dbReference type="SMART" id="SM00702"/>
    </source>
</evidence>
<name>A0A4R6V544_9GAMM</name>
<organism evidence="7 8">
    <name type="scientific">Permianibacter aggregans</name>
    <dbReference type="NCBI Taxonomy" id="1510150"/>
    <lineage>
        <taxon>Bacteria</taxon>
        <taxon>Pseudomonadati</taxon>
        <taxon>Pseudomonadota</taxon>
        <taxon>Gammaproteobacteria</taxon>
        <taxon>Pseudomonadales</taxon>
        <taxon>Pseudomonadaceae</taxon>
        <taxon>Permianibacter</taxon>
    </lineage>
</organism>
<keyword evidence="5" id="KW-0408">Iron</keyword>
<dbReference type="InterPro" id="IPR045054">
    <property type="entry name" value="P4HA-like"/>
</dbReference>
<dbReference type="EMBL" id="SNYM01000001">
    <property type="protein sequence ID" value="TDQ51294.1"/>
    <property type="molecule type" value="Genomic_DNA"/>
</dbReference>
<keyword evidence="4" id="KW-0560">Oxidoreductase</keyword>
<protein>
    <submittedName>
        <fullName evidence="7">2-oxoglutarate-Fe(II)-dependent oxygenase superfamily protein</fullName>
    </submittedName>
</protein>
<dbReference type="PANTHER" id="PTHR10869">
    <property type="entry name" value="PROLYL 4-HYDROXYLASE ALPHA SUBUNIT"/>
    <property type="match status" value="1"/>
</dbReference>
<evidence type="ECO:0000256" key="3">
    <source>
        <dbReference type="ARBA" id="ARBA00022964"/>
    </source>
</evidence>
<dbReference type="PANTHER" id="PTHR10869:SF246">
    <property type="entry name" value="TRANSMEMBRANE PROLYL 4-HYDROXYLASE"/>
    <property type="match status" value="1"/>
</dbReference>
<dbReference type="GO" id="GO:0005506">
    <property type="term" value="F:iron ion binding"/>
    <property type="evidence" value="ECO:0007669"/>
    <property type="project" value="InterPro"/>
</dbReference>
<dbReference type="GO" id="GO:0016705">
    <property type="term" value="F:oxidoreductase activity, acting on paired donors, with incorporation or reduction of molecular oxygen"/>
    <property type="evidence" value="ECO:0007669"/>
    <property type="project" value="InterPro"/>
</dbReference>
<dbReference type="Proteomes" id="UP000295375">
    <property type="component" value="Unassembled WGS sequence"/>
</dbReference>
<evidence type="ECO:0000256" key="5">
    <source>
        <dbReference type="ARBA" id="ARBA00023004"/>
    </source>
</evidence>
<dbReference type="Gene3D" id="2.60.120.620">
    <property type="entry name" value="q2cbj1_9rhob like domain"/>
    <property type="match status" value="1"/>
</dbReference>
<evidence type="ECO:0000256" key="4">
    <source>
        <dbReference type="ARBA" id="ARBA00023002"/>
    </source>
</evidence>
<reference evidence="7 8" key="1">
    <citation type="submission" date="2019-03" db="EMBL/GenBank/DDBJ databases">
        <title>Genomic Encyclopedia of Type Strains, Phase IV (KMG-IV): sequencing the most valuable type-strain genomes for metagenomic binning, comparative biology and taxonomic classification.</title>
        <authorList>
            <person name="Goeker M."/>
        </authorList>
    </citation>
    <scope>NUCLEOTIDE SEQUENCE [LARGE SCALE GENOMIC DNA]</scope>
    <source>
        <strain evidence="7 8">DSM 103792</strain>
    </source>
</reference>
<accession>A0A4R6V544</accession>
<comment type="caution">
    <text evidence="7">The sequence shown here is derived from an EMBL/GenBank/DDBJ whole genome shotgun (WGS) entry which is preliminary data.</text>
</comment>
<dbReference type="GO" id="GO:0031418">
    <property type="term" value="F:L-ascorbic acid binding"/>
    <property type="evidence" value="ECO:0007669"/>
    <property type="project" value="InterPro"/>
</dbReference>
<evidence type="ECO:0000256" key="1">
    <source>
        <dbReference type="ARBA" id="ARBA00001961"/>
    </source>
</evidence>
<comment type="cofactor">
    <cofactor evidence="1">
        <name>L-ascorbate</name>
        <dbReference type="ChEBI" id="CHEBI:38290"/>
    </cofactor>
</comment>
<dbReference type="SMART" id="SM00702">
    <property type="entry name" value="P4Hc"/>
    <property type="match status" value="1"/>
</dbReference>
<evidence type="ECO:0000313" key="8">
    <source>
        <dbReference type="Proteomes" id="UP000295375"/>
    </source>
</evidence>
<dbReference type="InterPro" id="IPR006620">
    <property type="entry name" value="Pro_4_hyd_alph"/>
</dbReference>
<dbReference type="Pfam" id="PF13640">
    <property type="entry name" value="2OG-FeII_Oxy_3"/>
    <property type="match status" value="1"/>
</dbReference>
<dbReference type="AlphaFoldDB" id="A0A4R6V544"/>
<keyword evidence="8" id="KW-1185">Reference proteome</keyword>
<dbReference type="InterPro" id="IPR044862">
    <property type="entry name" value="Pro_4_hyd_alph_FE2OG_OXY"/>
</dbReference>
<sequence length="241" mass="27725">MLTPSLWQDFIAVYDDVLPAEFCQRLMREFDRSPHRVPGRTGHGVDASKKVSEDISLNYHADWSDTLTELLQLSYPPLEQYLSRLKFPIIGAVSPTVNDPQTGKPATLSLENFDRLATPMLPDLIGYLYRYGLMNLQKYQAGKGGYFHWHSEVYPQDEKCEPLHRVLLFMFYLNDVAEGGETEFYYQNLKIAPKAGRMVIAPAGFTHTHRGNMPVSNDKYIATSWVMFHRAEQLYQRPQNS</sequence>
<evidence type="ECO:0000256" key="2">
    <source>
        <dbReference type="ARBA" id="ARBA00022723"/>
    </source>
</evidence>
<gene>
    <name evidence="7" type="ORF">EV696_101268</name>
</gene>
<proteinExistence type="predicted"/>
<dbReference type="RefSeq" id="WP_133587167.1">
    <property type="nucleotide sequence ID" value="NZ_CP037953.1"/>
</dbReference>
<feature type="domain" description="Prolyl 4-hydroxylase alpha subunit" evidence="6">
    <location>
        <begin position="9"/>
        <end position="227"/>
    </location>
</feature>
<keyword evidence="3" id="KW-0223">Dioxygenase</keyword>
<keyword evidence="2" id="KW-0479">Metal-binding</keyword>